<accession>A0A3G1DGI0</accession>
<geneLocation type="plasmid" evidence="1">
    <name>pHN39-SIM</name>
</geneLocation>
<name>A0A3G1DGI0_PSEAI</name>
<keyword evidence="1" id="KW-0614">Plasmid</keyword>
<sequence>MKYWIAQCESCGTVKRAQKSKPTSCTEEIRTGERSIRRCGNELTNHQDITAKVEAAKAAQAHAAG</sequence>
<reference evidence="1" key="1">
    <citation type="submission" date="2015-12" db="EMBL/GenBank/DDBJ databases">
        <title>The first report of fully sequenced SIM-encoding plasmid pHN39-SIM.</title>
        <authorList>
            <person name="Sun F."/>
            <person name="Zhou D."/>
            <person name="Wang Q."/>
            <person name="Feng J."/>
            <person name="Feng W."/>
            <person name="Luo W."/>
            <person name="Zhang D."/>
            <person name="Chen Y."/>
            <person name="Qiu X."/>
            <person name="Yin Z."/>
            <person name="Chen W."/>
            <person name="Xia P."/>
        </authorList>
    </citation>
    <scope>NUCLEOTIDE SEQUENCE</scope>
    <source>
        <strain evidence="1">HN39</strain>
        <plasmid evidence="1">pHN39-SIM</plasmid>
    </source>
</reference>
<organism evidence="1">
    <name type="scientific">Pseudomonas aeruginosa</name>
    <dbReference type="NCBI Taxonomy" id="287"/>
    <lineage>
        <taxon>Bacteria</taxon>
        <taxon>Pseudomonadati</taxon>
        <taxon>Pseudomonadota</taxon>
        <taxon>Gammaproteobacteria</taxon>
        <taxon>Pseudomonadales</taxon>
        <taxon>Pseudomonadaceae</taxon>
        <taxon>Pseudomonas</taxon>
    </lineage>
</organism>
<dbReference type="AlphaFoldDB" id="A0A3G1DGI0"/>
<proteinExistence type="predicted"/>
<protein>
    <submittedName>
        <fullName evidence="1">Uncharacterized protein</fullName>
    </submittedName>
</protein>
<dbReference type="RefSeq" id="WP_063977588.1">
    <property type="nucleotide sequence ID" value="NZ_KU254577.1"/>
</dbReference>
<evidence type="ECO:0000313" key="1">
    <source>
        <dbReference type="EMBL" id="AMP35754.1"/>
    </source>
</evidence>
<dbReference type="EMBL" id="KU254577">
    <property type="protein sequence ID" value="AMP35754.1"/>
    <property type="molecule type" value="Genomic_DNA"/>
</dbReference>